<gene>
    <name evidence="4" type="ORF">TEA_029505</name>
</gene>
<evidence type="ECO:0000259" key="3">
    <source>
        <dbReference type="PROSITE" id="PS51293"/>
    </source>
</evidence>
<dbReference type="SMART" id="SM00717">
    <property type="entry name" value="SANT"/>
    <property type="match status" value="2"/>
</dbReference>
<name>A0A4S4DTX7_CAMSN</name>
<evidence type="ECO:0000256" key="1">
    <source>
        <dbReference type="SAM" id="Coils"/>
    </source>
</evidence>
<dbReference type="Gene3D" id="1.20.58.1880">
    <property type="match status" value="1"/>
</dbReference>
<dbReference type="PANTHER" id="PTHR47340">
    <property type="entry name" value="DUPLICATED HOMEODOMAIN-LIKE SUPERFAMILY PROTEIN"/>
    <property type="match status" value="1"/>
</dbReference>
<dbReference type="Gene3D" id="1.10.10.60">
    <property type="entry name" value="Homeodomain-like"/>
    <property type="match status" value="1"/>
</dbReference>
<sequence length="1777" mass="194793">MPPEPLPWDRKDFFKERKHERFSDSVGSVSRWRDTTPHSSRDFARWGPPDVRTRPPGQGKQGGWHIYSEESGHGFTPSRSNEKILDDESCRPYGGSRADGKYIRNSSREYRGGSTSQKDWKGHSWENGSSPNGHGPARPVDVNDQRSVHDNKLTHNTHLHSDFVNTWDQLHSKEQHDKTGSVNGLGTGQKLERENSLRSIDWKPLKWTRSGSLSSRGSGFSHSGSSKSMGVDSIEVKGEVQIRNVTPLQSPSGDAAACETSAALSEDASSRKKPRLKWGEGLAKYEKKKVDPDDCATKHGMDVFGSLEPVQSHASNLADKSPRAARFSDCASPATPSSVACSSSPGVEDKPFVKAANIDNDTCNLSGSPSLHSQNHLEEGRDFNLETLELTPIANLSTSLSELLQSDDPGSVDSSFLRSTAISKLLVWKGDVLKALEMTESEIDSLENELKLLISESGNSSCPVASRSLHGECQEKPCEELVVVSNLIPRPSPLQLVSSGDMIVEKAVGSLEKEHADVRDEDVDSPGTVTSRFVELHSSAKGAALTDLVKHAKRSGDLDASESRNMEAKCSVHDSSEEMTEGLSTSEGGDELIANKSCVASVDVNFHCDREDTLYDLILASNKESANRASEVFNKLLPSDECHIDISKTCRSSIWPNDPLIKEKFAMRKRFSRFKERVITLKFRAFQHIWKEDMRLISIRKNHAKSQKRSELSLRTPHGSYQKHRSSIRSRFSSPAGISTPTLAPTKESINFTRKLLSDSQFKIYRNSLKMPALILDKESICSRFISSNGLIEDPCAIEKERAMINPWTTEEKETFLDKLATSGKDFRTIASFLDHKTTADCVEFYYKNHKSDCFAKTKKKPEFAKLGKSCSTSNYLVTSGKRWNRMANAASLDMLGVASAIAANADNGMQNQQKATARFLMGVTGDYRASQGDEGIMERSGGLEIFGNERETVAADVLAGIGASLSSEAMSSCITSSFDPGESCQNWKCQKVGSLSKRPLTPEVTQNVDDESCSDESCGEMDPTDWTDEEKSIFMQAVSSYGKDFMKISRCVRTRSRDQCKVFFSKARKCLGLDMIHHVPGDEGMPISDDATGGGSDNEDACVTGSVVCSEKSVSKMDEDLILSDLNINHCEPDPAETMDLQNDPNRSEENNETGQFDCKDPELQVEHLVTDDLLADSKPEVDFDGDSKMEDDVDGMPVIVQTHENAILPPDTEVEGDEAAGDGACLGEPVSAKEANDHGLPVSGAEGETIAVSQSSTVCFTTEVEVQQMVSENKQDENKDANASGPSNINCSNEVLHTDGTSSDHVPDANAPLEIGVGPKEEQKIALELSAPQVPSVISLEQDVSLVNANSTEGPAASQYEKTLKQDTPLTLALETIRDQQCQKSTSADDYNQHQSINSVLGCAESGQILRGYPLAVSAKKEMNGDITSRKLASLQCLSKAEGNFHSDLYFLQKCKSSKARSSVAELPFLSQDQKSNHSRPHSLSSSDTEKPCRNGDVKLFGQILTHPSSQQKQNTTSDIQENEDKGVQHPKFSSKNSNLKFTGTHSLDANSTSSKFDRNNYLDLENVPVRSYGFWDGNRIQTGFSTFPDSAILLAKYPAAFGRYSTLSNAEQQPLHSVVKSSNECNLNGVSVFSSRDMSSSNGVAEYQLYRNREGTTRVQPFAVDMKQQRPDMLFSEMQRRNGIEAVSSIQQQARGMVGINVVGRGGILVGGARNGISDPVAAIKMHYAKTEQYNGQTASIIREEESWRGEVNTGCILETSKWSQVTVNSKSVV</sequence>
<dbReference type="CDD" id="cd00167">
    <property type="entry name" value="SANT"/>
    <property type="match status" value="1"/>
</dbReference>
<dbReference type="STRING" id="542762.A0A4S4DTX7"/>
<evidence type="ECO:0000313" key="5">
    <source>
        <dbReference type="Proteomes" id="UP000306102"/>
    </source>
</evidence>
<organism evidence="4 5">
    <name type="scientific">Camellia sinensis var. sinensis</name>
    <name type="common">China tea</name>
    <dbReference type="NCBI Taxonomy" id="542762"/>
    <lineage>
        <taxon>Eukaryota</taxon>
        <taxon>Viridiplantae</taxon>
        <taxon>Streptophyta</taxon>
        <taxon>Embryophyta</taxon>
        <taxon>Tracheophyta</taxon>
        <taxon>Spermatophyta</taxon>
        <taxon>Magnoliopsida</taxon>
        <taxon>eudicotyledons</taxon>
        <taxon>Gunneridae</taxon>
        <taxon>Pentapetalae</taxon>
        <taxon>asterids</taxon>
        <taxon>Ericales</taxon>
        <taxon>Theaceae</taxon>
        <taxon>Camellia</taxon>
    </lineage>
</organism>
<feature type="region of interest" description="Disordered" evidence="2">
    <location>
        <begin position="1471"/>
        <end position="1547"/>
    </location>
</feature>
<dbReference type="PROSITE" id="PS51293">
    <property type="entry name" value="SANT"/>
    <property type="match status" value="2"/>
</dbReference>
<feature type="region of interest" description="Disordered" evidence="2">
    <location>
        <begin position="211"/>
        <end position="231"/>
    </location>
</feature>
<feature type="compositionally biased region" description="Basic and acidic residues" evidence="2">
    <location>
        <begin position="31"/>
        <end position="44"/>
    </location>
</feature>
<feature type="domain" description="SANT" evidence="3">
    <location>
        <begin position="803"/>
        <end position="854"/>
    </location>
</feature>
<evidence type="ECO:0000256" key="2">
    <source>
        <dbReference type="SAM" id="MobiDB-lite"/>
    </source>
</evidence>
<feature type="compositionally biased region" description="Acidic residues" evidence="2">
    <location>
        <begin position="1009"/>
        <end position="1027"/>
    </location>
</feature>
<dbReference type="PANTHER" id="PTHR47340:SF1">
    <property type="entry name" value="DUPLICATED HOMEODOMAIN-LIKE SUPERFAMILY PROTEIN"/>
    <property type="match status" value="1"/>
</dbReference>
<proteinExistence type="predicted"/>
<feature type="compositionally biased region" description="Basic and acidic residues" evidence="2">
    <location>
        <begin position="555"/>
        <end position="576"/>
    </location>
</feature>
<feature type="compositionally biased region" description="Basic and acidic residues" evidence="2">
    <location>
        <begin position="80"/>
        <end position="90"/>
    </location>
</feature>
<feature type="compositionally biased region" description="Polar residues" evidence="2">
    <location>
        <begin position="1534"/>
        <end position="1547"/>
    </location>
</feature>
<protein>
    <recommendedName>
        <fullName evidence="3">SANT domain-containing protein</fullName>
    </recommendedName>
</protein>
<feature type="compositionally biased region" description="Basic and acidic residues" evidence="2">
    <location>
        <begin position="98"/>
        <end position="111"/>
    </location>
</feature>
<feature type="region of interest" description="Disordered" evidence="2">
    <location>
        <begin position="555"/>
        <end position="587"/>
    </location>
</feature>
<feature type="compositionally biased region" description="Basic and acidic residues" evidence="2">
    <location>
        <begin position="1490"/>
        <end position="1499"/>
    </location>
</feature>
<keyword evidence="1" id="KW-0175">Coiled coil</keyword>
<feature type="region of interest" description="Disordered" evidence="2">
    <location>
        <begin position="247"/>
        <end position="275"/>
    </location>
</feature>
<dbReference type="InterPro" id="IPR017884">
    <property type="entry name" value="SANT_dom"/>
</dbReference>
<feature type="coiled-coil region" evidence="1">
    <location>
        <begin position="429"/>
        <end position="456"/>
    </location>
</feature>
<evidence type="ECO:0000313" key="4">
    <source>
        <dbReference type="EMBL" id="THG06722.1"/>
    </source>
</evidence>
<dbReference type="InterPro" id="IPR009057">
    <property type="entry name" value="Homeodomain-like_sf"/>
</dbReference>
<feature type="region of interest" description="Disordered" evidence="2">
    <location>
        <begin position="19"/>
        <end position="143"/>
    </location>
</feature>
<dbReference type="InterPro" id="IPR001005">
    <property type="entry name" value="SANT/Myb"/>
</dbReference>
<keyword evidence="5" id="KW-1185">Reference proteome</keyword>
<feature type="compositionally biased region" description="Polar residues" evidence="2">
    <location>
        <begin position="1508"/>
        <end position="1522"/>
    </location>
</feature>
<dbReference type="Proteomes" id="UP000306102">
    <property type="component" value="Unassembled WGS sequence"/>
</dbReference>
<feature type="region of interest" description="Disordered" evidence="2">
    <location>
        <begin position="171"/>
        <end position="192"/>
    </location>
</feature>
<feature type="region of interest" description="Disordered" evidence="2">
    <location>
        <begin position="1134"/>
        <end position="1159"/>
    </location>
</feature>
<comment type="caution">
    <text evidence="4">The sequence shown here is derived from an EMBL/GenBank/DDBJ whole genome shotgun (WGS) entry which is preliminary data.</text>
</comment>
<dbReference type="Pfam" id="PF00249">
    <property type="entry name" value="Myb_DNA-binding"/>
    <property type="match status" value="2"/>
</dbReference>
<reference evidence="4 5" key="1">
    <citation type="journal article" date="2018" name="Proc. Natl. Acad. Sci. U.S.A.">
        <title>Draft genome sequence of Camellia sinensis var. sinensis provides insights into the evolution of the tea genome and tea quality.</title>
        <authorList>
            <person name="Wei C."/>
            <person name="Yang H."/>
            <person name="Wang S."/>
            <person name="Zhao J."/>
            <person name="Liu C."/>
            <person name="Gao L."/>
            <person name="Xia E."/>
            <person name="Lu Y."/>
            <person name="Tai Y."/>
            <person name="She G."/>
            <person name="Sun J."/>
            <person name="Cao H."/>
            <person name="Tong W."/>
            <person name="Gao Q."/>
            <person name="Li Y."/>
            <person name="Deng W."/>
            <person name="Jiang X."/>
            <person name="Wang W."/>
            <person name="Chen Q."/>
            <person name="Zhang S."/>
            <person name="Li H."/>
            <person name="Wu J."/>
            <person name="Wang P."/>
            <person name="Li P."/>
            <person name="Shi C."/>
            <person name="Zheng F."/>
            <person name="Jian J."/>
            <person name="Huang B."/>
            <person name="Shan D."/>
            <person name="Shi M."/>
            <person name="Fang C."/>
            <person name="Yue Y."/>
            <person name="Li F."/>
            <person name="Li D."/>
            <person name="Wei S."/>
            <person name="Han B."/>
            <person name="Jiang C."/>
            <person name="Yin Y."/>
            <person name="Xia T."/>
            <person name="Zhang Z."/>
            <person name="Bennetzen J.L."/>
            <person name="Zhao S."/>
            <person name="Wan X."/>
        </authorList>
    </citation>
    <scope>NUCLEOTIDE SEQUENCE [LARGE SCALE GENOMIC DNA]</scope>
    <source>
        <strain evidence="5">cv. Shuchazao</strain>
        <tissue evidence="4">Leaf</tissue>
    </source>
</reference>
<feature type="region of interest" description="Disordered" evidence="2">
    <location>
        <begin position="1005"/>
        <end position="1027"/>
    </location>
</feature>
<accession>A0A4S4DTX7</accession>
<dbReference type="SUPFAM" id="SSF46689">
    <property type="entry name" value="Homeodomain-like"/>
    <property type="match status" value="2"/>
</dbReference>
<feature type="domain" description="SANT" evidence="3">
    <location>
        <begin position="1025"/>
        <end position="1073"/>
    </location>
</feature>
<dbReference type="EMBL" id="SDRB02010400">
    <property type="protein sequence ID" value="THG06722.1"/>
    <property type="molecule type" value="Genomic_DNA"/>
</dbReference>